<name>A0ABR9FDT2_9GAMM</name>
<reference evidence="3 4" key="1">
    <citation type="submission" date="2020-07" db="EMBL/GenBank/DDBJ databases">
        <title>Halophilic bacteria isolated from french cheeses.</title>
        <authorList>
            <person name="Kothe C.I."/>
            <person name="Farah-Kraiem B."/>
            <person name="Renault P."/>
            <person name="Dridi B."/>
        </authorList>
    </citation>
    <scope>NUCLEOTIDE SEQUENCE [LARGE SCALE GENOMIC DNA]</scope>
    <source>
        <strain evidence="3 4">FME16</strain>
    </source>
</reference>
<comment type="caution">
    <text evidence="3">The sequence shown here is derived from an EMBL/GenBank/DDBJ whole genome shotgun (WGS) entry which is preliminary data.</text>
</comment>
<evidence type="ECO:0000313" key="4">
    <source>
        <dbReference type="Proteomes" id="UP000754821"/>
    </source>
</evidence>
<sequence length="231" mass="25278">MNNDELKALFDQQASNYDQQWAKLSPITNGLYFLLESVFADLPENASILCVGVGTGRELIYLAKKFHGWRFTAVDPSGAMLDACREAANKEDIALRCTFHEGYVESLPDDTTHDGATCFLVSQFMVDKAARAAFFQQIANRLKPGGVLANADLAFDKEVGGFDAILKVWMTVMSGSGVPAEAISKVKTAYEKDVAILPPDTVASIIQSGGFTRPVPFFQAGLIHAWFTKRE</sequence>
<proteinExistence type="predicted"/>
<keyword evidence="3" id="KW-0489">Methyltransferase</keyword>
<dbReference type="EMBL" id="RRZC01000016">
    <property type="protein sequence ID" value="MBE0404628.1"/>
    <property type="molecule type" value="Genomic_DNA"/>
</dbReference>
<evidence type="ECO:0000313" key="3">
    <source>
        <dbReference type="EMBL" id="MBE0404628.1"/>
    </source>
</evidence>
<organism evidence="3 4">
    <name type="scientific">Halomonas citrativorans</name>
    <dbReference type="NCBI Taxonomy" id="2742612"/>
    <lineage>
        <taxon>Bacteria</taxon>
        <taxon>Pseudomonadati</taxon>
        <taxon>Pseudomonadota</taxon>
        <taxon>Gammaproteobacteria</taxon>
        <taxon>Oceanospirillales</taxon>
        <taxon>Halomonadaceae</taxon>
        <taxon>Halomonas</taxon>
    </lineage>
</organism>
<dbReference type="GO" id="GO:0008168">
    <property type="term" value="F:methyltransferase activity"/>
    <property type="evidence" value="ECO:0007669"/>
    <property type="project" value="UniProtKB-KW"/>
</dbReference>
<gene>
    <name evidence="3" type="ORF">EI163_13865</name>
</gene>
<evidence type="ECO:0000259" key="2">
    <source>
        <dbReference type="Pfam" id="PF13649"/>
    </source>
</evidence>
<dbReference type="Gene3D" id="3.40.50.150">
    <property type="entry name" value="Vaccinia Virus protein VP39"/>
    <property type="match status" value="1"/>
</dbReference>
<protein>
    <submittedName>
        <fullName evidence="3">Class I SAM-dependent methyltransferase</fullName>
    </submittedName>
</protein>
<keyword evidence="1" id="KW-0808">Transferase</keyword>
<dbReference type="SUPFAM" id="SSF53335">
    <property type="entry name" value="S-adenosyl-L-methionine-dependent methyltransferases"/>
    <property type="match status" value="1"/>
</dbReference>
<evidence type="ECO:0000256" key="1">
    <source>
        <dbReference type="ARBA" id="ARBA00022679"/>
    </source>
</evidence>
<dbReference type="PANTHER" id="PTHR43861">
    <property type="entry name" value="TRANS-ACONITATE 2-METHYLTRANSFERASE-RELATED"/>
    <property type="match status" value="1"/>
</dbReference>
<dbReference type="InterPro" id="IPR029063">
    <property type="entry name" value="SAM-dependent_MTases_sf"/>
</dbReference>
<dbReference type="Pfam" id="PF13649">
    <property type="entry name" value="Methyltransf_25"/>
    <property type="match status" value="1"/>
</dbReference>
<dbReference type="RefSeq" id="WP_192528168.1">
    <property type="nucleotide sequence ID" value="NZ_RRZC01000016.1"/>
</dbReference>
<dbReference type="Proteomes" id="UP000754821">
    <property type="component" value="Unassembled WGS sequence"/>
</dbReference>
<accession>A0ABR9FDT2</accession>
<dbReference type="InterPro" id="IPR041698">
    <property type="entry name" value="Methyltransf_25"/>
</dbReference>
<dbReference type="GO" id="GO:0032259">
    <property type="term" value="P:methylation"/>
    <property type="evidence" value="ECO:0007669"/>
    <property type="project" value="UniProtKB-KW"/>
</dbReference>
<dbReference type="CDD" id="cd02440">
    <property type="entry name" value="AdoMet_MTases"/>
    <property type="match status" value="1"/>
</dbReference>
<keyword evidence="4" id="KW-1185">Reference proteome</keyword>
<feature type="domain" description="Methyltransferase" evidence="2">
    <location>
        <begin position="48"/>
        <end position="146"/>
    </location>
</feature>